<dbReference type="RefSeq" id="WP_109774128.1">
    <property type="nucleotide sequence ID" value="NZ_QGDQ01000010.1"/>
</dbReference>
<accession>A0A316A7K7</accession>
<comment type="caution">
    <text evidence="1">The sequence shown here is derived from an EMBL/GenBank/DDBJ whole genome shotgun (WGS) entry which is preliminary data.</text>
</comment>
<dbReference type="InterPro" id="IPR023393">
    <property type="entry name" value="START-like_dom_sf"/>
</dbReference>
<dbReference type="OrthoDB" id="9810827at2"/>
<dbReference type="AlphaFoldDB" id="A0A316A7K7"/>
<dbReference type="Gene3D" id="3.30.530.20">
    <property type="match status" value="1"/>
</dbReference>
<sequence>MTWRREHTELTTASRDAVWRRWTTASAWVEDDPSLAAAELPSDLRVGSRGTVKNHGTPRQTITFTRLVPGRAMEFVINLPLARLSFPHSMTETEHGLQVTHAVELRGLLAPLFGVLVGNGIARGLPEVVRLVVTNALAERAGSAPATAEQGDRAGS</sequence>
<dbReference type="SUPFAM" id="SSF55961">
    <property type="entry name" value="Bet v1-like"/>
    <property type="match status" value="1"/>
</dbReference>
<organism evidence="1 2">
    <name type="scientific">Quadrisphaera granulorum</name>
    <dbReference type="NCBI Taxonomy" id="317664"/>
    <lineage>
        <taxon>Bacteria</taxon>
        <taxon>Bacillati</taxon>
        <taxon>Actinomycetota</taxon>
        <taxon>Actinomycetes</taxon>
        <taxon>Kineosporiales</taxon>
        <taxon>Kineosporiaceae</taxon>
        <taxon>Quadrisphaera</taxon>
    </lineage>
</organism>
<dbReference type="EMBL" id="QGDQ01000010">
    <property type="protein sequence ID" value="PWJ53851.1"/>
    <property type="molecule type" value="Genomic_DNA"/>
</dbReference>
<name>A0A316A7K7_9ACTN</name>
<evidence type="ECO:0000313" key="2">
    <source>
        <dbReference type="Proteomes" id="UP000245469"/>
    </source>
</evidence>
<evidence type="ECO:0008006" key="3">
    <source>
        <dbReference type="Google" id="ProtNLM"/>
    </source>
</evidence>
<protein>
    <recommendedName>
        <fullName evidence="3">Polyketide cyclase/dehydrase/lipid transport protein</fullName>
    </recommendedName>
</protein>
<gene>
    <name evidence="1" type="ORF">BXY45_11094</name>
</gene>
<keyword evidence="2" id="KW-1185">Reference proteome</keyword>
<dbReference type="Proteomes" id="UP000245469">
    <property type="component" value="Unassembled WGS sequence"/>
</dbReference>
<reference evidence="1 2" key="1">
    <citation type="submission" date="2018-03" db="EMBL/GenBank/DDBJ databases">
        <title>Genomic Encyclopedia of Archaeal and Bacterial Type Strains, Phase II (KMG-II): from individual species to whole genera.</title>
        <authorList>
            <person name="Goeker M."/>
        </authorList>
    </citation>
    <scope>NUCLEOTIDE SEQUENCE [LARGE SCALE GENOMIC DNA]</scope>
    <source>
        <strain evidence="1 2">DSM 44889</strain>
    </source>
</reference>
<evidence type="ECO:0000313" key="1">
    <source>
        <dbReference type="EMBL" id="PWJ53851.1"/>
    </source>
</evidence>
<proteinExistence type="predicted"/>